<sequence>MGNVAALFHSGSRHVGAGSGGLNIGYIQWTRFAAMTYQASPNTHS</sequence>
<organism evidence="1 2">
    <name type="scientific">Escherichia coli DEC2D</name>
    <dbReference type="NCBI Taxonomy" id="868141"/>
    <lineage>
        <taxon>Bacteria</taxon>
        <taxon>Pseudomonadati</taxon>
        <taxon>Pseudomonadota</taxon>
        <taxon>Gammaproteobacteria</taxon>
        <taxon>Enterobacterales</taxon>
        <taxon>Enterobacteriaceae</taxon>
        <taxon>Escherichia</taxon>
    </lineage>
</organism>
<evidence type="ECO:0000313" key="2">
    <source>
        <dbReference type="Proteomes" id="UP000005272"/>
    </source>
</evidence>
<dbReference type="Proteomes" id="UP000005272">
    <property type="component" value="Unassembled WGS sequence"/>
</dbReference>
<gene>
    <name evidence="1" type="ORF">ECDEC2D_0457</name>
</gene>
<name>A0A828UDN1_ECOLX</name>
<reference evidence="1 2" key="1">
    <citation type="journal article" date="2012" name="J. Bacteriol.">
        <title>Draft Genome Sequences of the Diarrheagenic Escherichia coli Collection.</title>
        <authorList>
            <person name="Hazen T.H."/>
            <person name="Sahl J.W."/>
            <person name="Redman J.C."/>
            <person name="Morris C.R."/>
            <person name="Daugherty S.C."/>
            <person name="Chibucos M.C."/>
            <person name="Sengamalay N.A."/>
            <person name="Fraser-Liggett C.M."/>
            <person name="Steinsland H."/>
            <person name="Whittam T.S."/>
            <person name="Whittam B."/>
            <person name="Manning S.D."/>
            <person name="Rasko D.A."/>
        </authorList>
    </citation>
    <scope>NUCLEOTIDE SEQUENCE [LARGE SCALE GENOMIC DNA]</scope>
    <source>
        <strain evidence="1 2">DEC2D</strain>
    </source>
</reference>
<dbReference type="AlphaFoldDB" id="A0A828UDN1"/>
<dbReference type="EMBL" id="AIFC01000012">
    <property type="protein sequence ID" value="EHU47993.1"/>
    <property type="molecule type" value="Genomic_DNA"/>
</dbReference>
<accession>A0A828UDN1</accession>
<evidence type="ECO:0000313" key="1">
    <source>
        <dbReference type="EMBL" id="EHU47993.1"/>
    </source>
</evidence>
<proteinExistence type="predicted"/>
<protein>
    <submittedName>
        <fullName evidence="1">Uncharacterized protein</fullName>
    </submittedName>
</protein>
<comment type="caution">
    <text evidence="1">The sequence shown here is derived from an EMBL/GenBank/DDBJ whole genome shotgun (WGS) entry which is preliminary data.</text>
</comment>